<evidence type="ECO:0000313" key="1">
    <source>
        <dbReference type="EMBL" id="MBB5703607.1"/>
    </source>
</evidence>
<evidence type="ECO:0000313" key="2">
    <source>
        <dbReference type="Proteomes" id="UP000555546"/>
    </source>
</evidence>
<dbReference type="RefSeq" id="WP_183655586.1">
    <property type="nucleotide sequence ID" value="NZ_JACIJG010000015.1"/>
</dbReference>
<name>A0A7W9AZR6_9HYPH</name>
<keyword evidence="2" id="KW-1185">Reference proteome</keyword>
<dbReference type="AlphaFoldDB" id="A0A7W9AZR6"/>
<dbReference type="EMBL" id="JACIJG010000015">
    <property type="protein sequence ID" value="MBB5703607.1"/>
    <property type="molecule type" value="Genomic_DNA"/>
</dbReference>
<proteinExistence type="predicted"/>
<comment type="caution">
    <text evidence="1">The sequence shown here is derived from an EMBL/GenBank/DDBJ whole genome shotgun (WGS) entry which is preliminary data.</text>
</comment>
<protein>
    <recommendedName>
        <fullName evidence="3">Phage tail protein</fullName>
    </recommendedName>
</protein>
<dbReference type="Proteomes" id="UP000555546">
    <property type="component" value="Unassembled WGS sequence"/>
</dbReference>
<evidence type="ECO:0008006" key="3">
    <source>
        <dbReference type="Google" id="ProtNLM"/>
    </source>
</evidence>
<accession>A0A7W9AZR6</accession>
<dbReference type="InterPro" id="IPR006521">
    <property type="entry name" value="Tail_protein_I"/>
</dbReference>
<organism evidence="1 2">
    <name type="scientific">Brucella daejeonensis</name>
    <dbReference type="NCBI Taxonomy" id="659015"/>
    <lineage>
        <taxon>Bacteria</taxon>
        <taxon>Pseudomonadati</taxon>
        <taxon>Pseudomonadota</taxon>
        <taxon>Alphaproteobacteria</taxon>
        <taxon>Hyphomicrobiales</taxon>
        <taxon>Brucellaceae</taxon>
        <taxon>Brucella/Ochrobactrum group</taxon>
        <taxon>Brucella</taxon>
    </lineage>
</organism>
<reference evidence="1 2" key="1">
    <citation type="submission" date="2020-08" db="EMBL/GenBank/DDBJ databases">
        <title>Genomic Encyclopedia of Type Strains, Phase IV (KMG-IV): sequencing the most valuable type-strain genomes for metagenomic binning, comparative biology and taxonomic classification.</title>
        <authorList>
            <person name="Goeker M."/>
        </authorList>
    </citation>
    <scope>NUCLEOTIDE SEQUENCE [LARGE SCALE GENOMIC DNA]</scope>
    <source>
        <strain evidence="1 2">DSM 26944</strain>
    </source>
</reference>
<sequence>MINRQHLLGDDAAPTPLERVLSESLDNLPLLMPGVESLRGFKFNPPDPIVPYLVAEYGLNEIADYLPDLRSVLQEGVAWQRLIGTPAALHKALRWINHDGDIEEFPARARKWWWFQVHLPFEVRNTDFVRPMTQLVKASKPLRSEFARVTAGWDVRAFRLNTHRLNGGAGLNNWSGKRRAPGEPILSLRVNQTRSVTIPTGGRIDVKDIQHVLMVRTVNVGIPIRQPSSSFASMAAVRVNYQNRATVAFQNAPFVNKPFGAPVPRVQSGSE</sequence>
<gene>
    <name evidence="1" type="ORF">FHS76_003514</name>
</gene>
<dbReference type="Pfam" id="PF09684">
    <property type="entry name" value="Tail_P2_I"/>
    <property type="match status" value="1"/>
</dbReference>